<dbReference type="Proteomes" id="UP001060919">
    <property type="component" value="Chromosome"/>
</dbReference>
<evidence type="ECO:0000313" key="1">
    <source>
        <dbReference type="EMBL" id="BDS14941.1"/>
    </source>
</evidence>
<dbReference type="EMBL" id="AP026867">
    <property type="protein sequence ID" value="BDS14941.1"/>
    <property type="molecule type" value="Genomic_DNA"/>
</dbReference>
<name>A0A915YL44_9BACT</name>
<reference evidence="1" key="1">
    <citation type="submission" date="2022-09" db="EMBL/GenBank/DDBJ databases">
        <title>Aureispira anguillicida sp. nov., isolated from Leptocephalus of Japanese eel Anguilla japonica.</title>
        <authorList>
            <person name="Yuasa K."/>
            <person name="Mekata T."/>
            <person name="Ikunari K."/>
        </authorList>
    </citation>
    <scope>NUCLEOTIDE SEQUENCE</scope>
    <source>
        <strain evidence="1">EL160426</strain>
    </source>
</reference>
<evidence type="ECO:0000313" key="2">
    <source>
        <dbReference type="Proteomes" id="UP001060919"/>
    </source>
</evidence>
<protein>
    <submittedName>
        <fullName evidence="1">Uncharacterized protein</fullName>
    </submittedName>
</protein>
<sequence length="177" mass="20473">MNIMFRLFSYWNTYLTEEIRAGKHLDKAQKTDFKTFFDKITFNQQNQWAILWVEQDVVYWGKVDQQKVDKSCFFRTNKQAIEQNFAALEVTKKQSLLQILEQYIGDFLDGIDGCISTIESMDYEKVRITTEAAFLITLVVQLSTQSTGLGAVPFLESASFALVVHSSNFDLIKIERV</sequence>
<proteinExistence type="predicted"/>
<accession>A0A915YL44</accession>
<dbReference type="AlphaFoldDB" id="A0A915YL44"/>
<gene>
    <name evidence="1" type="ORF">AsAng_0057230</name>
</gene>
<keyword evidence="2" id="KW-1185">Reference proteome</keyword>
<dbReference type="KEGG" id="aup:AsAng_0057230"/>
<organism evidence="1 2">
    <name type="scientific">Aureispira anguillae</name>
    <dbReference type="NCBI Taxonomy" id="2864201"/>
    <lineage>
        <taxon>Bacteria</taxon>
        <taxon>Pseudomonadati</taxon>
        <taxon>Bacteroidota</taxon>
        <taxon>Saprospiria</taxon>
        <taxon>Saprospirales</taxon>
        <taxon>Saprospiraceae</taxon>
        <taxon>Aureispira</taxon>
    </lineage>
</organism>